<comment type="caution">
    <text evidence="2">The sequence shown here is derived from an EMBL/GenBank/DDBJ whole genome shotgun (WGS) entry which is preliminary data.</text>
</comment>
<dbReference type="PROSITE" id="PS51354">
    <property type="entry name" value="GLUTAREDOXIN_2"/>
    <property type="match status" value="1"/>
</dbReference>
<dbReference type="PRINTS" id="PR00160">
    <property type="entry name" value="GLUTAREDOXIN"/>
</dbReference>
<dbReference type="InterPro" id="IPR051548">
    <property type="entry name" value="Grx-like_ET"/>
</dbReference>
<feature type="domain" description="Glutaredoxin" evidence="1">
    <location>
        <begin position="5"/>
        <end position="65"/>
    </location>
</feature>
<evidence type="ECO:0000313" key="2">
    <source>
        <dbReference type="EMBL" id="MFG6447839.1"/>
    </source>
</evidence>
<dbReference type="InterPro" id="IPR014025">
    <property type="entry name" value="Glutaredoxin_subgr"/>
</dbReference>
<organism evidence="2 3">
    <name type="scientific">Roseateles rivi</name>
    <dbReference type="NCBI Taxonomy" id="3299028"/>
    <lineage>
        <taxon>Bacteria</taxon>
        <taxon>Pseudomonadati</taxon>
        <taxon>Pseudomonadota</taxon>
        <taxon>Betaproteobacteria</taxon>
        <taxon>Burkholderiales</taxon>
        <taxon>Sphaerotilaceae</taxon>
        <taxon>Roseateles</taxon>
    </lineage>
</organism>
<dbReference type="PANTHER" id="PTHR34386:SF1">
    <property type="entry name" value="GLUTAREDOXIN-LIKE PROTEIN NRDH"/>
    <property type="match status" value="1"/>
</dbReference>
<proteinExistence type="predicted"/>
<accession>A0ABW7FU31</accession>
<dbReference type="InterPro" id="IPR002109">
    <property type="entry name" value="Glutaredoxin"/>
</dbReference>
<keyword evidence="3" id="KW-1185">Reference proteome</keyword>
<dbReference type="Proteomes" id="UP001606099">
    <property type="component" value="Unassembled WGS sequence"/>
</dbReference>
<dbReference type="SUPFAM" id="SSF52833">
    <property type="entry name" value="Thioredoxin-like"/>
    <property type="match status" value="1"/>
</dbReference>
<reference evidence="2 3" key="1">
    <citation type="submission" date="2024-08" db="EMBL/GenBank/DDBJ databases">
        <authorList>
            <person name="Lu H."/>
        </authorList>
    </citation>
    <scope>NUCLEOTIDE SEQUENCE [LARGE SCALE GENOMIC DNA]</scope>
    <source>
        <strain evidence="2 3">BYS180W</strain>
    </source>
</reference>
<evidence type="ECO:0000313" key="3">
    <source>
        <dbReference type="Proteomes" id="UP001606099"/>
    </source>
</evidence>
<protein>
    <submittedName>
        <fullName evidence="2">Glutaredoxin family protein</fullName>
    </submittedName>
</protein>
<dbReference type="Gene3D" id="3.40.30.10">
    <property type="entry name" value="Glutaredoxin"/>
    <property type="match status" value="1"/>
</dbReference>
<gene>
    <name evidence="2" type="ORF">ACG0Z6_06210</name>
</gene>
<dbReference type="Pfam" id="PF00462">
    <property type="entry name" value="Glutaredoxin"/>
    <property type="match status" value="1"/>
</dbReference>
<dbReference type="PANTHER" id="PTHR34386">
    <property type="entry name" value="GLUTAREDOXIN"/>
    <property type="match status" value="1"/>
</dbReference>
<evidence type="ECO:0000259" key="1">
    <source>
        <dbReference type="Pfam" id="PF00462"/>
    </source>
</evidence>
<dbReference type="RefSeq" id="WP_394459559.1">
    <property type="nucleotide sequence ID" value="NZ_JBIGHZ010000002.1"/>
</dbReference>
<sequence length="87" mass="9463">MELNITVYSKSACPLCDTAKKLLQSRGLPYKEVMIDDEAERLAFYAKCGPSVRQMPQIFINEQRVGGVAGLQAALAQLGNLAPPPQV</sequence>
<name>A0ABW7FU31_9BURK</name>
<dbReference type="EMBL" id="JBIGHZ010000002">
    <property type="protein sequence ID" value="MFG6447839.1"/>
    <property type="molecule type" value="Genomic_DNA"/>
</dbReference>
<dbReference type="InterPro" id="IPR036249">
    <property type="entry name" value="Thioredoxin-like_sf"/>
</dbReference>